<evidence type="ECO:0000259" key="1">
    <source>
        <dbReference type="Pfam" id="PF08241"/>
    </source>
</evidence>
<dbReference type="Pfam" id="PF08241">
    <property type="entry name" value="Methyltransf_11"/>
    <property type="match status" value="1"/>
</dbReference>
<organism evidence="2 3">
    <name type="scientific">Mesonia sediminis</name>
    <dbReference type="NCBI Taxonomy" id="1703946"/>
    <lineage>
        <taxon>Bacteria</taxon>
        <taxon>Pseudomonadati</taxon>
        <taxon>Bacteroidota</taxon>
        <taxon>Flavobacteriia</taxon>
        <taxon>Flavobacteriales</taxon>
        <taxon>Flavobacteriaceae</taxon>
        <taxon>Mesonia</taxon>
    </lineage>
</organism>
<protein>
    <submittedName>
        <fullName evidence="2">Methyltransferase domain-containing protein</fullName>
    </submittedName>
</protein>
<dbReference type="EMBL" id="JBHULZ010000002">
    <property type="protein sequence ID" value="MFD2696433.1"/>
    <property type="molecule type" value="Genomic_DNA"/>
</dbReference>
<name>A0ABW5SAX6_9FLAO</name>
<evidence type="ECO:0000313" key="2">
    <source>
        <dbReference type="EMBL" id="MFD2696433.1"/>
    </source>
</evidence>
<dbReference type="GO" id="GO:0008168">
    <property type="term" value="F:methyltransferase activity"/>
    <property type="evidence" value="ECO:0007669"/>
    <property type="project" value="UniProtKB-KW"/>
</dbReference>
<sequence>MIKKNMPKNPNKKPWPTKDAMAQVYEQNLWGGEQEQFYSGLGSHHPAVVQPYISAVQDFLKQLPEAPVVGDWGCGDFNIGKKLLPHAKYYQAIDIVPNLIAYNQKQFKQANLSFHCLDLAKDELPAADCVLLRQVLQHLSNAEILAICKKLSAYKYVIITEHLPEGRFEPNRDIISGQGIRLKKGSGVDLLAPPFNLAVQEVRELLRIASPGYSGIIATWVYTMF</sequence>
<gene>
    <name evidence="2" type="ORF">ACFSQ0_00335</name>
</gene>
<dbReference type="InterPro" id="IPR029063">
    <property type="entry name" value="SAM-dependent_MTases_sf"/>
</dbReference>
<dbReference type="Proteomes" id="UP001597357">
    <property type="component" value="Unassembled WGS sequence"/>
</dbReference>
<dbReference type="SUPFAM" id="SSF53335">
    <property type="entry name" value="S-adenosyl-L-methionine-dependent methyltransferases"/>
    <property type="match status" value="1"/>
</dbReference>
<keyword evidence="2" id="KW-0808">Transferase</keyword>
<dbReference type="Gene3D" id="3.40.50.150">
    <property type="entry name" value="Vaccinia Virus protein VP39"/>
    <property type="match status" value="1"/>
</dbReference>
<dbReference type="GO" id="GO:0032259">
    <property type="term" value="P:methylation"/>
    <property type="evidence" value="ECO:0007669"/>
    <property type="project" value="UniProtKB-KW"/>
</dbReference>
<dbReference type="InterPro" id="IPR013216">
    <property type="entry name" value="Methyltransf_11"/>
</dbReference>
<evidence type="ECO:0000313" key="3">
    <source>
        <dbReference type="Proteomes" id="UP001597357"/>
    </source>
</evidence>
<reference evidence="3" key="1">
    <citation type="journal article" date="2019" name="Int. J. Syst. Evol. Microbiol.">
        <title>The Global Catalogue of Microorganisms (GCM) 10K type strain sequencing project: providing services to taxonomists for standard genome sequencing and annotation.</title>
        <authorList>
            <consortium name="The Broad Institute Genomics Platform"/>
            <consortium name="The Broad Institute Genome Sequencing Center for Infectious Disease"/>
            <person name="Wu L."/>
            <person name="Ma J."/>
        </authorList>
    </citation>
    <scope>NUCLEOTIDE SEQUENCE [LARGE SCALE GENOMIC DNA]</scope>
    <source>
        <strain evidence="3">KCTC 42255</strain>
    </source>
</reference>
<feature type="domain" description="Methyltransferase type 11" evidence="1">
    <location>
        <begin position="71"/>
        <end position="143"/>
    </location>
</feature>
<proteinExistence type="predicted"/>
<comment type="caution">
    <text evidence="2">The sequence shown here is derived from an EMBL/GenBank/DDBJ whole genome shotgun (WGS) entry which is preliminary data.</text>
</comment>
<dbReference type="RefSeq" id="WP_379042515.1">
    <property type="nucleotide sequence ID" value="NZ_JBHULZ010000002.1"/>
</dbReference>
<accession>A0ABW5SAX6</accession>
<keyword evidence="3" id="KW-1185">Reference proteome</keyword>
<keyword evidence="2" id="KW-0489">Methyltransferase</keyword>